<keyword evidence="3" id="KW-1185">Reference proteome</keyword>
<organism evidence="2 3">
    <name type="scientific">Chryseobacterium elymi</name>
    <dbReference type="NCBI Taxonomy" id="395936"/>
    <lineage>
        <taxon>Bacteria</taxon>
        <taxon>Pseudomonadati</taxon>
        <taxon>Bacteroidota</taxon>
        <taxon>Flavobacteriia</taxon>
        <taxon>Flavobacteriales</taxon>
        <taxon>Weeksellaceae</taxon>
        <taxon>Chryseobacterium group</taxon>
        <taxon>Chryseobacterium</taxon>
    </lineage>
</organism>
<dbReference type="Proteomes" id="UP000257030">
    <property type="component" value="Unassembled WGS sequence"/>
</dbReference>
<keyword evidence="1" id="KW-0732">Signal</keyword>
<dbReference type="EMBL" id="QNUH01000017">
    <property type="protein sequence ID" value="REC74967.1"/>
    <property type="molecule type" value="Genomic_DNA"/>
</dbReference>
<feature type="signal peptide" evidence="1">
    <location>
        <begin position="1"/>
        <end position="22"/>
    </location>
</feature>
<comment type="caution">
    <text evidence="2">The sequence shown here is derived from an EMBL/GenBank/DDBJ whole genome shotgun (WGS) entry which is preliminary data.</text>
</comment>
<proteinExistence type="predicted"/>
<evidence type="ECO:0000313" key="3">
    <source>
        <dbReference type="Proteomes" id="UP000257030"/>
    </source>
</evidence>
<dbReference type="InterPro" id="IPR025366">
    <property type="entry name" value="DUF4270"/>
</dbReference>
<gene>
    <name evidence="2" type="ORF">DRF60_16400</name>
</gene>
<dbReference type="AlphaFoldDB" id="A0A3D9DAF7"/>
<evidence type="ECO:0000256" key="1">
    <source>
        <dbReference type="SAM" id="SignalP"/>
    </source>
</evidence>
<sequence length="544" mass="60467">MIHTVKRTFAILFMAVFGSALLYNCEPEADSLGEQLFIDGAAEGNETSYPLIAYNVNNNDSIRSEASRLISQVTGTGSSSSLAVLGAFSEVQFGMQKASFLTQLRMSTDNFDFGKTPKVDSVVFVMKPFVSSATDSIVTRPLKEENILIGTENVAVSTEIKTYPTDFAFKYGKTKLGTGGSHTLLHINVDEITTFLDGNTEGFKYSNVAVSTGESLGSGILEGRVSAKTITKKSDNSTVFTSDPGLRIRLNKDFFQTKILDKNGKPELMDAANFTRYFKGIRLSVTDTDGYLLQMSPDNMEIIMYYTNEKNDNGTITRPQSTFKFSLAGNVGNARIGQYEYDRTGSAWENARNSINPTTGDKKLYLQGMGGPSVRVKIPEKTIEDLKTLYEKNKAAIVSAKIRIYTDEVAWKNSYKRIDNNFTLLPLTKDEKTNLEVPKDFLTDTSVGFNWIRSYDLDKNPSYYEFTVTKTVKDIVEKAADGTTKENKPLLLNMGSFILSGGTTRLGYRFTERAFATERGVFVGSDENDLKRRIQLKITYGTKK</sequence>
<dbReference type="RefSeq" id="WP_116013169.1">
    <property type="nucleotide sequence ID" value="NZ_QNUH01000017.1"/>
</dbReference>
<feature type="chain" id="PRO_5017801939" evidence="1">
    <location>
        <begin position="23"/>
        <end position="544"/>
    </location>
</feature>
<evidence type="ECO:0000313" key="2">
    <source>
        <dbReference type="EMBL" id="REC74967.1"/>
    </source>
</evidence>
<protein>
    <submittedName>
        <fullName evidence="2">DUF4270 domain-containing protein</fullName>
    </submittedName>
</protein>
<reference evidence="2 3" key="1">
    <citation type="journal article" date="2010" name="Syst. Appl. Microbiol.">
        <title>Four new species of Chryseobacterium from the rhizosphere of coastal sand dune plants, Chryseobacterium elymi sp. nov., Chryseobacterium hagamense sp. nov., Chryseobacterium lathyri sp. nov. and Chryseobacterium rhizosphaerae sp. nov.</title>
        <authorList>
            <person name="Cho S.H."/>
            <person name="Lee K.S."/>
            <person name="Shin D.S."/>
            <person name="Han J.H."/>
            <person name="Park K.S."/>
            <person name="Lee C.H."/>
            <person name="Park K.H."/>
            <person name="Kim S.B."/>
        </authorList>
    </citation>
    <scope>NUCLEOTIDE SEQUENCE [LARGE SCALE GENOMIC DNA]</scope>
    <source>
        <strain evidence="2 3">KCTC 22547</strain>
    </source>
</reference>
<accession>A0A3D9DAF7</accession>
<name>A0A3D9DAF7_9FLAO</name>
<dbReference type="Pfam" id="PF14092">
    <property type="entry name" value="DUF4270"/>
    <property type="match status" value="1"/>
</dbReference>
<dbReference type="OrthoDB" id="1466062at2"/>